<protein>
    <submittedName>
        <fullName evidence="2">Uncharacterized protein</fullName>
    </submittedName>
</protein>
<dbReference type="AlphaFoldDB" id="A0A1Y2H7T1"/>
<feature type="non-terminal residue" evidence="2">
    <location>
        <position position="63"/>
    </location>
</feature>
<dbReference type="EMBL" id="MCFL01000081">
    <property type="protein sequence ID" value="ORZ30565.1"/>
    <property type="molecule type" value="Genomic_DNA"/>
</dbReference>
<proteinExistence type="predicted"/>
<reference evidence="2 3" key="1">
    <citation type="submission" date="2016-07" db="EMBL/GenBank/DDBJ databases">
        <title>Pervasive Adenine N6-methylation of Active Genes in Fungi.</title>
        <authorList>
            <consortium name="DOE Joint Genome Institute"/>
            <person name="Mondo S.J."/>
            <person name="Dannebaum R.O."/>
            <person name="Kuo R.C."/>
            <person name="Labutti K."/>
            <person name="Haridas S."/>
            <person name="Kuo A."/>
            <person name="Salamov A."/>
            <person name="Ahrendt S.R."/>
            <person name="Lipzen A."/>
            <person name="Sullivan W."/>
            <person name="Andreopoulos W.B."/>
            <person name="Clum A."/>
            <person name="Lindquist E."/>
            <person name="Daum C."/>
            <person name="Ramamoorthy G.K."/>
            <person name="Gryganskyi A."/>
            <person name="Culley D."/>
            <person name="Magnuson J.K."/>
            <person name="James T.Y."/>
            <person name="O'Malley M.A."/>
            <person name="Stajich J.E."/>
            <person name="Spatafora J.W."/>
            <person name="Visel A."/>
            <person name="Grigoriev I.V."/>
        </authorList>
    </citation>
    <scope>NUCLEOTIDE SEQUENCE [LARGE SCALE GENOMIC DNA]</scope>
    <source>
        <strain evidence="2 3">PL171</strain>
    </source>
</reference>
<evidence type="ECO:0000313" key="3">
    <source>
        <dbReference type="Proteomes" id="UP000193411"/>
    </source>
</evidence>
<keyword evidence="3" id="KW-1185">Reference proteome</keyword>
<evidence type="ECO:0000256" key="1">
    <source>
        <dbReference type="SAM" id="MobiDB-lite"/>
    </source>
</evidence>
<sequence length="63" mass="6814">MPAVRDSYTHAASSSTRAITLAYHLPNTNQIKTRKYTIPTIIPVPRSRRHAPSGGSSGGFGYV</sequence>
<organism evidence="2 3">
    <name type="scientific">Catenaria anguillulae PL171</name>
    <dbReference type="NCBI Taxonomy" id="765915"/>
    <lineage>
        <taxon>Eukaryota</taxon>
        <taxon>Fungi</taxon>
        <taxon>Fungi incertae sedis</taxon>
        <taxon>Blastocladiomycota</taxon>
        <taxon>Blastocladiomycetes</taxon>
        <taxon>Blastocladiales</taxon>
        <taxon>Catenariaceae</taxon>
        <taxon>Catenaria</taxon>
    </lineage>
</organism>
<name>A0A1Y2H7T1_9FUNG</name>
<evidence type="ECO:0000313" key="2">
    <source>
        <dbReference type="EMBL" id="ORZ30565.1"/>
    </source>
</evidence>
<dbReference type="Proteomes" id="UP000193411">
    <property type="component" value="Unassembled WGS sequence"/>
</dbReference>
<feature type="region of interest" description="Disordered" evidence="1">
    <location>
        <begin position="43"/>
        <end position="63"/>
    </location>
</feature>
<accession>A0A1Y2H7T1</accession>
<gene>
    <name evidence="2" type="ORF">BCR44DRAFT_1444556</name>
</gene>
<comment type="caution">
    <text evidence="2">The sequence shown here is derived from an EMBL/GenBank/DDBJ whole genome shotgun (WGS) entry which is preliminary data.</text>
</comment>